<feature type="compositionally biased region" description="Pro residues" evidence="1">
    <location>
        <begin position="160"/>
        <end position="175"/>
    </location>
</feature>
<evidence type="ECO:0000256" key="2">
    <source>
        <dbReference type="SAM" id="Phobius"/>
    </source>
</evidence>
<keyword evidence="2" id="KW-0812">Transmembrane</keyword>
<dbReference type="EMBL" id="LR899012">
    <property type="protein sequence ID" value="CAD7088565.1"/>
    <property type="molecule type" value="Genomic_DNA"/>
</dbReference>
<evidence type="ECO:0000256" key="1">
    <source>
        <dbReference type="SAM" id="MobiDB-lite"/>
    </source>
</evidence>
<dbReference type="AlphaFoldDB" id="A0A7R8YXK3"/>
<organism evidence="3 4">
    <name type="scientific">Hermetia illucens</name>
    <name type="common">Black soldier fly</name>
    <dbReference type="NCBI Taxonomy" id="343691"/>
    <lineage>
        <taxon>Eukaryota</taxon>
        <taxon>Metazoa</taxon>
        <taxon>Ecdysozoa</taxon>
        <taxon>Arthropoda</taxon>
        <taxon>Hexapoda</taxon>
        <taxon>Insecta</taxon>
        <taxon>Pterygota</taxon>
        <taxon>Neoptera</taxon>
        <taxon>Endopterygota</taxon>
        <taxon>Diptera</taxon>
        <taxon>Brachycera</taxon>
        <taxon>Stratiomyomorpha</taxon>
        <taxon>Stratiomyidae</taxon>
        <taxon>Hermetiinae</taxon>
        <taxon>Hermetia</taxon>
    </lineage>
</organism>
<feature type="transmembrane region" description="Helical" evidence="2">
    <location>
        <begin position="85"/>
        <end position="113"/>
    </location>
</feature>
<protein>
    <submittedName>
        <fullName evidence="3">Uncharacterized protein</fullName>
    </submittedName>
</protein>
<name>A0A7R8YXK3_HERIL</name>
<feature type="region of interest" description="Disordered" evidence="1">
    <location>
        <begin position="159"/>
        <end position="199"/>
    </location>
</feature>
<sequence>MNIANVHSASQIGISIIRRLTYSVRLNLIQLERITRLSSSQLEGPEDVLIYNTSSGLYHQSVTLTARMWPPIEAGPPSTVWGLPAIVWGILIGCLVIVLLVLATLFFCCWLLPRKRKFLSPTRYCTTSPVAHRSSIVAKQWTESGHMVVPMTIGMVPPQYSAPPAPPPHPRPPPTNQRNTEYPPSPACGTSSMSPSDSKCNIPETHKSMWAINPLYASNTVLSENDAAYKSRSLPSWGKSKPRPVSTADDLEELYAKVNFSKKRRNRMRNDEAAIIALCRSRSQNLAGLPLEREGVVIYDERTAL</sequence>
<keyword evidence="2" id="KW-0472">Membrane</keyword>
<keyword evidence="2" id="KW-1133">Transmembrane helix</keyword>
<evidence type="ECO:0000313" key="3">
    <source>
        <dbReference type="EMBL" id="CAD7088565.1"/>
    </source>
</evidence>
<dbReference type="InParanoid" id="A0A7R8YXK3"/>
<evidence type="ECO:0000313" key="4">
    <source>
        <dbReference type="Proteomes" id="UP000594454"/>
    </source>
</evidence>
<dbReference type="OrthoDB" id="6412219at2759"/>
<dbReference type="Proteomes" id="UP000594454">
    <property type="component" value="Chromosome 4"/>
</dbReference>
<gene>
    <name evidence="3" type="ORF">HERILL_LOCUS11175</name>
</gene>
<reference evidence="3 4" key="1">
    <citation type="submission" date="2020-11" db="EMBL/GenBank/DDBJ databases">
        <authorList>
            <person name="Wallbank WR R."/>
            <person name="Pardo Diaz C."/>
            <person name="Kozak K."/>
            <person name="Martin S."/>
            <person name="Jiggins C."/>
            <person name="Moest M."/>
            <person name="Warren A I."/>
            <person name="Generalovic N T."/>
            <person name="Byers J.R.P. K."/>
            <person name="Montejo-Kovacevich G."/>
            <person name="Yen C E."/>
        </authorList>
    </citation>
    <scope>NUCLEOTIDE SEQUENCE [LARGE SCALE GENOMIC DNA]</scope>
</reference>
<accession>A0A7R8YXK3</accession>
<proteinExistence type="predicted"/>
<feature type="compositionally biased region" description="Polar residues" evidence="1">
    <location>
        <begin position="176"/>
        <end position="199"/>
    </location>
</feature>
<keyword evidence="4" id="KW-1185">Reference proteome</keyword>